<dbReference type="InterPro" id="IPR029021">
    <property type="entry name" value="Prot-tyrosine_phosphatase-like"/>
</dbReference>
<dbReference type="InterPro" id="IPR020422">
    <property type="entry name" value="TYR_PHOSPHATASE_DUAL_dom"/>
</dbReference>
<evidence type="ECO:0000256" key="6">
    <source>
        <dbReference type="SAM" id="MobiDB-lite"/>
    </source>
</evidence>
<feature type="domain" description="Tyrosine-protein phosphatase" evidence="7">
    <location>
        <begin position="3"/>
        <end position="144"/>
    </location>
</feature>
<dbReference type="Proteomes" id="UP001150569">
    <property type="component" value="Unassembled WGS sequence"/>
</dbReference>
<dbReference type="GO" id="GO:0005634">
    <property type="term" value="C:nucleus"/>
    <property type="evidence" value="ECO:0007669"/>
    <property type="project" value="TreeGrafter"/>
</dbReference>
<dbReference type="PROSITE" id="PS00383">
    <property type="entry name" value="TYR_PHOSPHATASE_1"/>
    <property type="match status" value="1"/>
</dbReference>
<protein>
    <submittedName>
        <fullName evidence="9">Tyrosine protein phosphatase yvh1</fullName>
    </submittedName>
</protein>
<dbReference type="InterPro" id="IPR016130">
    <property type="entry name" value="Tyr_Pase_AS"/>
</dbReference>
<dbReference type="PROSITE" id="PS00028">
    <property type="entry name" value="ZINC_FINGER_C2H2_1"/>
    <property type="match status" value="1"/>
</dbReference>
<feature type="active site" description="Phosphocysteine intermediate" evidence="5">
    <location>
        <position position="88"/>
    </location>
</feature>
<comment type="similarity">
    <text evidence="1">Belongs to the protein-tyrosine phosphatase family. Non-receptor class dual specificity subfamily.</text>
</comment>
<evidence type="ECO:0000256" key="2">
    <source>
        <dbReference type="ARBA" id="ARBA00022801"/>
    </source>
</evidence>
<dbReference type="PANTHER" id="PTHR45848:SF4">
    <property type="entry name" value="DUAL SPECIFICITY PROTEIN PHOSPHATASE 12"/>
    <property type="match status" value="1"/>
</dbReference>
<evidence type="ECO:0000256" key="1">
    <source>
        <dbReference type="ARBA" id="ARBA00008601"/>
    </source>
</evidence>
<evidence type="ECO:0000256" key="3">
    <source>
        <dbReference type="ARBA" id="ARBA00022912"/>
    </source>
</evidence>
<dbReference type="InterPro" id="IPR013087">
    <property type="entry name" value="Znf_C2H2_type"/>
</dbReference>
<dbReference type="EMBL" id="JANBPT010000512">
    <property type="protein sequence ID" value="KAJ1918218.1"/>
    <property type="molecule type" value="Genomic_DNA"/>
</dbReference>
<dbReference type="Gene3D" id="3.90.190.10">
    <property type="entry name" value="Protein tyrosine phosphatase superfamily"/>
    <property type="match status" value="1"/>
</dbReference>
<evidence type="ECO:0000313" key="9">
    <source>
        <dbReference type="EMBL" id="KAJ1918218.1"/>
    </source>
</evidence>
<name>A0A9W8A2H4_9FUNG</name>
<feature type="compositionally biased region" description="Low complexity" evidence="6">
    <location>
        <begin position="201"/>
        <end position="214"/>
    </location>
</feature>
<keyword evidence="2" id="KW-0378">Hydrolase</keyword>
<dbReference type="SUPFAM" id="SSF52799">
    <property type="entry name" value="(Phosphotyrosine protein) phosphatases II"/>
    <property type="match status" value="1"/>
</dbReference>
<feature type="domain" description="Tyrosine specific protein phosphatases" evidence="8">
    <location>
        <begin position="65"/>
        <end position="122"/>
    </location>
</feature>
<keyword evidence="3" id="KW-0904">Protein phosphatase</keyword>
<evidence type="ECO:0000259" key="7">
    <source>
        <dbReference type="PROSITE" id="PS50054"/>
    </source>
</evidence>
<keyword evidence="10" id="KW-1185">Reference proteome</keyword>
<accession>A0A9W8A2H4</accession>
<dbReference type="GO" id="GO:0004722">
    <property type="term" value="F:protein serine/threonine phosphatase activity"/>
    <property type="evidence" value="ECO:0007669"/>
    <property type="project" value="UniProtKB-EC"/>
</dbReference>
<feature type="region of interest" description="Disordered" evidence="6">
    <location>
        <begin position="195"/>
        <end position="214"/>
    </location>
</feature>
<evidence type="ECO:0000313" key="10">
    <source>
        <dbReference type="Proteomes" id="UP001150569"/>
    </source>
</evidence>
<dbReference type="PIRSF" id="PIRSF000941">
    <property type="entry name" value="DUSP12"/>
    <property type="match status" value="1"/>
</dbReference>
<gene>
    <name evidence="9" type="primary">YVH1_2</name>
    <name evidence="9" type="ORF">IWQ60_007554</name>
</gene>
<organism evidence="9 10">
    <name type="scientific">Tieghemiomyces parasiticus</name>
    <dbReference type="NCBI Taxonomy" id="78921"/>
    <lineage>
        <taxon>Eukaryota</taxon>
        <taxon>Fungi</taxon>
        <taxon>Fungi incertae sedis</taxon>
        <taxon>Zoopagomycota</taxon>
        <taxon>Kickxellomycotina</taxon>
        <taxon>Dimargaritomycetes</taxon>
        <taxon>Dimargaritales</taxon>
        <taxon>Dimargaritaceae</taxon>
        <taxon>Tieghemiomyces</taxon>
    </lineage>
</organism>
<dbReference type="FunFam" id="3.90.190.10:FF:000004">
    <property type="entry name" value="Protein phosphatase Slingshot homolog 2"/>
    <property type="match status" value="1"/>
</dbReference>
<dbReference type="PANTHER" id="PTHR45848">
    <property type="entry name" value="DUAL SPECIFICITY PROTEIN PHOSPHATASE 12 FAMILY MEMBER"/>
    <property type="match status" value="1"/>
</dbReference>
<evidence type="ECO:0000259" key="8">
    <source>
        <dbReference type="PROSITE" id="PS50056"/>
    </source>
</evidence>
<dbReference type="OrthoDB" id="2017893at2759"/>
<comment type="catalytic activity">
    <reaction evidence="4">
        <text>O-phospho-L-threonyl-[protein] + H2O = L-threonyl-[protein] + phosphate</text>
        <dbReference type="Rhea" id="RHEA:47004"/>
        <dbReference type="Rhea" id="RHEA-COMP:11060"/>
        <dbReference type="Rhea" id="RHEA-COMP:11605"/>
        <dbReference type="ChEBI" id="CHEBI:15377"/>
        <dbReference type="ChEBI" id="CHEBI:30013"/>
        <dbReference type="ChEBI" id="CHEBI:43474"/>
        <dbReference type="ChEBI" id="CHEBI:61977"/>
        <dbReference type="EC" id="3.1.3.16"/>
    </reaction>
</comment>
<dbReference type="InterPro" id="IPR000387">
    <property type="entry name" value="Tyr_Pase_dom"/>
</dbReference>
<dbReference type="PROSITE" id="PS50056">
    <property type="entry name" value="TYR_PHOSPHATASE_2"/>
    <property type="match status" value="1"/>
</dbReference>
<dbReference type="InterPro" id="IPR000340">
    <property type="entry name" value="Dual-sp_phosphatase_cat-dom"/>
</dbReference>
<comment type="caution">
    <text evidence="9">The sequence shown here is derived from an EMBL/GenBank/DDBJ whole genome shotgun (WGS) entry which is preliminary data.</text>
</comment>
<sequence>MADAHLIHPHLYLGNYDAASDRRFLEHARITHILSMGTDLHPRFPGQFKYLQIDIYDMKSEDIMQHFPETYAFIRNAIMSGGNVLVHCHAGISRSASVVIAYLMKSLDLPLASAYQLVKEKREIIWPNEGFRRQLEMYESMGNEIRPSHPVHRRHETTQKAERMQAANHAQVPRSRPPPTFSSFEHHNIPIQMVGSSPKSPTQAPTRAAPSAAHATHKIGYRCKTCRSVLFSDDFMVKHAAAGGHKGGHSTMFPASSCVIQPISEVHTSTYSEKRYLEIGLPTPPTSASNGSGNLSSCSSYFIEPMKWISGANDGTHSGRIDCFKCGTKLGSYDWSGLSCSCSRWVTPAFMVHKSKVDEIRMS</sequence>
<proteinExistence type="inferred from homology"/>
<evidence type="ECO:0000256" key="4">
    <source>
        <dbReference type="ARBA" id="ARBA00048336"/>
    </source>
</evidence>
<dbReference type="SMART" id="SM00195">
    <property type="entry name" value="DSPc"/>
    <property type="match status" value="1"/>
</dbReference>
<reference evidence="9" key="1">
    <citation type="submission" date="2022-07" db="EMBL/GenBank/DDBJ databases">
        <title>Phylogenomic reconstructions and comparative analyses of Kickxellomycotina fungi.</title>
        <authorList>
            <person name="Reynolds N.K."/>
            <person name="Stajich J.E."/>
            <person name="Barry K."/>
            <person name="Grigoriev I.V."/>
            <person name="Crous P."/>
            <person name="Smith M.E."/>
        </authorList>
    </citation>
    <scope>NUCLEOTIDE SEQUENCE</scope>
    <source>
        <strain evidence="9">RSA 861</strain>
    </source>
</reference>
<evidence type="ECO:0000256" key="5">
    <source>
        <dbReference type="PIRSR" id="PIRSR000941-50"/>
    </source>
</evidence>
<dbReference type="AlphaFoldDB" id="A0A9W8A2H4"/>
<dbReference type="CDD" id="cd14498">
    <property type="entry name" value="DSP"/>
    <property type="match status" value="1"/>
</dbReference>
<dbReference type="InterPro" id="IPR016278">
    <property type="entry name" value="DUSP12"/>
</dbReference>
<dbReference type="Pfam" id="PF00782">
    <property type="entry name" value="DSPc"/>
    <property type="match status" value="1"/>
</dbReference>
<dbReference type="GO" id="GO:0008138">
    <property type="term" value="F:protein tyrosine/serine/threonine phosphatase activity"/>
    <property type="evidence" value="ECO:0007669"/>
    <property type="project" value="InterPro"/>
</dbReference>
<dbReference type="PROSITE" id="PS50054">
    <property type="entry name" value="TYR_PHOSPHATASE_DUAL"/>
    <property type="match status" value="1"/>
</dbReference>